<gene>
    <name evidence="2" type="ORF">FGO68_gene10120</name>
</gene>
<dbReference type="Gene3D" id="3.40.50.150">
    <property type="entry name" value="Vaccinia Virus protein VP39"/>
    <property type="match status" value="1"/>
</dbReference>
<organism evidence="2 3">
    <name type="scientific">Halteria grandinella</name>
    <dbReference type="NCBI Taxonomy" id="5974"/>
    <lineage>
        <taxon>Eukaryota</taxon>
        <taxon>Sar</taxon>
        <taxon>Alveolata</taxon>
        <taxon>Ciliophora</taxon>
        <taxon>Intramacronucleata</taxon>
        <taxon>Spirotrichea</taxon>
        <taxon>Stichotrichia</taxon>
        <taxon>Sporadotrichida</taxon>
        <taxon>Halteriidae</taxon>
        <taxon>Halteria</taxon>
    </lineage>
</organism>
<dbReference type="PANTHER" id="PTHR43591:SF24">
    <property type="entry name" value="2-METHOXY-6-POLYPRENYL-1,4-BENZOQUINOL METHYLASE, MITOCHONDRIAL"/>
    <property type="match status" value="1"/>
</dbReference>
<reference evidence="2" key="1">
    <citation type="submission" date="2019-06" db="EMBL/GenBank/DDBJ databases">
        <authorList>
            <person name="Zheng W."/>
        </authorList>
    </citation>
    <scope>NUCLEOTIDE SEQUENCE</scope>
    <source>
        <strain evidence="2">QDHG01</strain>
    </source>
</reference>
<dbReference type="Proteomes" id="UP000785679">
    <property type="component" value="Unassembled WGS sequence"/>
</dbReference>
<comment type="caution">
    <text evidence="2">The sequence shown here is derived from an EMBL/GenBank/DDBJ whole genome shotgun (WGS) entry which is preliminary data.</text>
</comment>
<dbReference type="EMBL" id="RRYP01009100">
    <property type="protein sequence ID" value="TNV79303.1"/>
    <property type="molecule type" value="Genomic_DNA"/>
</dbReference>
<evidence type="ECO:0000259" key="1">
    <source>
        <dbReference type="Pfam" id="PF08241"/>
    </source>
</evidence>
<feature type="domain" description="Methyltransferase type 11" evidence="1">
    <location>
        <begin position="69"/>
        <end position="115"/>
    </location>
</feature>
<name>A0A8J8NQN2_HALGN</name>
<dbReference type="GO" id="GO:0008757">
    <property type="term" value="F:S-adenosylmethionine-dependent methyltransferase activity"/>
    <property type="evidence" value="ECO:0007669"/>
    <property type="project" value="InterPro"/>
</dbReference>
<dbReference type="Pfam" id="PF08241">
    <property type="entry name" value="Methyltransf_11"/>
    <property type="match status" value="1"/>
</dbReference>
<sequence>MKKGAMLVCTEIAGKMLEMAKEKFESDQVFKGDAVFRMDEGLLSGVEKVDLDKLRADNLQSEGKLIFGCIANNESLPFPTASFDCYLAPLSLHVMNNYKLMLQEALRVTKPGAKCGFSLWGRRENITIYPLLEAVMDRHGLGPATKPTKTNYDLAHRHEELRREMLEMGFTNVKIWFQPVNFVFNTFDDFFATLFNQPSTAAKLATLGEIQLEALMQDVRREYQEKIVEASEPRHFENMIIIAEKQQ</sequence>
<dbReference type="PANTHER" id="PTHR43591">
    <property type="entry name" value="METHYLTRANSFERASE"/>
    <property type="match status" value="1"/>
</dbReference>
<dbReference type="InterPro" id="IPR013216">
    <property type="entry name" value="Methyltransf_11"/>
</dbReference>
<keyword evidence="3" id="KW-1185">Reference proteome</keyword>
<evidence type="ECO:0000313" key="3">
    <source>
        <dbReference type="Proteomes" id="UP000785679"/>
    </source>
</evidence>
<dbReference type="OrthoDB" id="284858at2759"/>
<dbReference type="AlphaFoldDB" id="A0A8J8NQN2"/>
<evidence type="ECO:0000313" key="2">
    <source>
        <dbReference type="EMBL" id="TNV79303.1"/>
    </source>
</evidence>
<dbReference type="SUPFAM" id="SSF53335">
    <property type="entry name" value="S-adenosyl-L-methionine-dependent methyltransferases"/>
    <property type="match status" value="1"/>
</dbReference>
<protein>
    <recommendedName>
        <fullName evidence="1">Methyltransferase type 11 domain-containing protein</fullName>
    </recommendedName>
</protein>
<dbReference type="InterPro" id="IPR029063">
    <property type="entry name" value="SAM-dependent_MTases_sf"/>
</dbReference>
<proteinExistence type="predicted"/>
<accession>A0A8J8NQN2</accession>